<keyword evidence="9" id="KW-0206">Cytoskeleton</keyword>
<keyword evidence="3" id="KW-0963">Cytoplasm</keyword>
<feature type="region of interest" description="Disordered" evidence="11">
    <location>
        <begin position="477"/>
        <end position="513"/>
    </location>
</feature>
<evidence type="ECO:0000256" key="4">
    <source>
        <dbReference type="ARBA" id="ARBA00022598"/>
    </source>
</evidence>
<evidence type="ECO:0000256" key="1">
    <source>
        <dbReference type="ARBA" id="ARBA00004120"/>
    </source>
</evidence>
<dbReference type="GO" id="GO:0005874">
    <property type="term" value="C:microtubule"/>
    <property type="evidence" value="ECO:0007669"/>
    <property type="project" value="UniProtKB-KW"/>
</dbReference>
<evidence type="ECO:0000256" key="2">
    <source>
        <dbReference type="ARBA" id="ARBA00006118"/>
    </source>
</evidence>
<dbReference type="SUPFAM" id="SSF56059">
    <property type="entry name" value="Glutathione synthetase ATP-binding domain-like"/>
    <property type="match status" value="1"/>
</dbReference>
<accession>A0A2I0U406</accession>
<dbReference type="Proteomes" id="UP000233556">
    <property type="component" value="Unassembled WGS sequence"/>
</dbReference>
<gene>
    <name evidence="12" type="ORF">llap_8967</name>
</gene>
<dbReference type="GO" id="GO:0070740">
    <property type="term" value="F:tubulin-glutamic acid ligase activity"/>
    <property type="evidence" value="ECO:0007669"/>
    <property type="project" value="TreeGrafter"/>
</dbReference>
<dbReference type="GO" id="GO:0036064">
    <property type="term" value="C:ciliary basal body"/>
    <property type="evidence" value="ECO:0007669"/>
    <property type="project" value="TreeGrafter"/>
</dbReference>
<dbReference type="GO" id="GO:0015631">
    <property type="term" value="F:tubulin binding"/>
    <property type="evidence" value="ECO:0007669"/>
    <property type="project" value="TreeGrafter"/>
</dbReference>
<reference evidence="13" key="2">
    <citation type="submission" date="2017-12" db="EMBL/GenBank/DDBJ databases">
        <title>Genome sequence of the Bar-tailed Godwit (Limosa lapponica baueri).</title>
        <authorList>
            <person name="Lima N.C.B."/>
            <person name="Parody-Merino A.M."/>
            <person name="Battley P.F."/>
            <person name="Fidler A.E."/>
            <person name="Prosdocimi F."/>
        </authorList>
    </citation>
    <scope>NUCLEOTIDE SEQUENCE [LARGE SCALE GENOMIC DNA]</scope>
</reference>
<comment type="similarity">
    <text evidence="2">Belongs to the tubulin polyglutamylase family.</text>
</comment>
<name>A0A2I0U406_LIMLA</name>
<organism evidence="12 13">
    <name type="scientific">Limosa lapponica baueri</name>
    <dbReference type="NCBI Taxonomy" id="1758121"/>
    <lineage>
        <taxon>Eukaryota</taxon>
        <taxon>Metazoa</taxon>
        <taxon>Chordata</taxon>
        <taxon>Craniata</taxon>
        <taxon>Vertebrata</taxon>
        <taxon>Euteleostomi</taxon>
        <taxon>Archelosauria</taxon>
        <taxon>Archosauria</taxon>
        <taxon>Dinosauria</taxon>
        <taxon>Saurischia</taxon>
        <taxon>Theropoda</taxon>
        <taxon>Coelurosauria</taxon>
        <taxon>Aves</taxon>
        <taxon>Neognathae</taxon>
        <taxon>Neoaves</taxon>
        <taxon>Charadriiformes</taxon>
        <taxon>Scolopacidae</taxon>
        <taxon>Limosa</taxon>
    </lineage>
</organism>
<proteinExistence type="inferred from homology"/>
<comment type="subcellular location">
    <subcellularLocation>
        <location evidence="1">Cytoplasm</location>
        <location evidence="1">Cytoskeleton</location>
        <location evidence="1">Cilium basal body</location>
    </subcellularLocation>
</comment>
<reference evidence="13" key="1">
    <citation type="submission" date="2017-11" db="EMBL/GenBank/DDBJ databases">
        <authorList>
            <person name="Lima N.C."/>
            <person name="Parody-Merino A.M."/>
            <person name="Battley P.F."/>
            <person name="Fidler A.E."/>
            <person name="Prosdocimi F."/>
        </authorList>
    </citation>
    <scope>NUCLEOTIDE SEQUENCE [LARGE SCALE GENOMIC DNA]</scope>
</reference>
<evidence type="ECO:0000256" key="10">
    <source>
        <dbReference type="ARBA" id="ARBA00023273"/>
    </source>
</evidence>
<dbReference type="OrthoDB" id="202825at2759"/>
<keyword evidence="4" id="KW-0436">Ligase</keyword>
<evidence type="ECO:0000256" key="9">
    <source>
        <dbReference type="ARBA" id="ARBA00023212"/>
    </source>
</evidence>
<keyword evidence="6" id="KW-0547">Nucleotide-binding</keyword>
<evidence type="ECO:0000313" key="13">
    <source>
        <dbReference type="Proteomes" id="UP000233556"/>
    </source>
</evidence>
<dbReference type="PROSITE" id="PS51221">
    <property type="entry name" value="TTL"/>
    <property type="match status" value="1"/>
</dbReference>
<evidence type="ECO:0000256" key="6">
    <source>
        <dbReference type="ARBA" id="ARBA00022741"/>
    </source>
</evidence>
<dbReference type="InterPro" id="IPR004344">
    <property type="entry name" value="TTL/TTLL_fam"/>
</dbReference>
<dbReference type="Gene3D" id="3.30.470.20">
    <property type="entry name" value="ATP-grasp fold, B domain"/>
    <property type="match status" value="1"/>
</dbReference>
<keyword evidence="5" id="KW-0493">Microtubule</keyword>
<keyword evidence="8" id="KW-0969">Cilium</keyword>
<protein>
    <recommendedName>
        <fullName evidence="14">Tubulin polyglutamylase ttll1</fullName>
    </recommendedName>
</protein>
<dbReference type="GO" id="GO:0005524">
    <property type="term" value="F:ATP binding"/>
    <property type="evidence" value="ECO:0007669"/>
    <property type="project" value="UniProtKB-KW"/>
</dbReference>
<evidence type="ECO:0000256" key="11">
    <source>
        <dbReference type="SAM" id="MobiDB-lite"/>
    </source>
</evidence>
<keyword evidence="7" id="KW-0067">ATP-binding</keyword>
<evidence type="ECO:0000256" key="3">
    <source>
        <dbReference type="ARBA" id="ARBA00022490"/>
    </source>
</evidence>
<keyword evidence="13" id="KW-1185">Reference proteome</keyword>
<sequence length="513" mass="59241">MAHGGEDSSHSSPVPVWDPYRRRQFSMNFSNSLSDPYELSYFKTKQKSICMIMAGKVKWVTDIEKSVLINNFEKRGWIQVAENEDWNFYWMSVQTIRNVFSVETGYRLSDDQIVNHFPNHYELTRKDLMVKNIKRYRKELEKEGSPLAEKDENGKYIYLDFVPVTFMLPADYNLFVEEFRKNPSSTWIMKPCGKAQGKGIFLINKLSQIKKWSRDSKTSSFVTQSSKEAYVISLYINNPLLIGGKKFDLRLYVLVSTYRPLRCYMYKLGFCRFCTVKYTPSTSELDNMFVHLTNVAIQKHGDDYNHIHGGKWTVSNLRLYLESTRGKEVTNKLFDEIHWIIVQSLKAVAVSTVPGMLPAIALRLQASHNHESEFAIKTPKIYFLLFEPVMNNDKHCFECYGYDIIIDDKLKPWLIEVNASPSLTSSTANDRILKYNLINDTLNIAVPNGEIPDCKWNKSPPKEVLGNYEVLYDEEMAQSDGPDRDLRSRSGQSSGVKGNRARDSGKPVLTTWK</sequence>
<dbReference type="EMBL" id="KZ506215">
    <property type="protein sequence ID" value="PKU40731.1"/>
    <property type="molecule type" value="Genomic_DNA"/>
</dbReference>
<dbReference type="PANTHER" id="PTHR12241:SF31">
    <property type="entry name" value="POLYGLUTAMYLASE COMPLEX SUBUNIT TTLL1"/>
    <property type="match status" value="1"/>
</dbReference>
<evidence type="ECO:0000256" key="7">
    <source>
        <dbReference type="ARBA" id="ARBA00022840"/>
    </source>
</evidence>
<keyword evidence="10" id="KW-0966">Cell projection</keyword>
<dbReference type="AlphaFoldDB" id="A0A2I0U406"/>
<dbReference type="PANTHER" id="PTHR12241">
    <property type="entry name" value="TUBULIN POLYGLUTAMYLASE"/>
    <property type="match status" value="1"/>
</dbReference>
<evidence type="ECO:0000256" key="5">
    <source>
        <dbReference type="ARBA" id="ARBA00022701"/>
    </source>
</evidence>
<dbReference type="Pfam" id="PF03133">
    <property type="entry name" value="TTL"/>
    <property type="match status" value="2"/>
</dbReference>
<evidence type="ECO:0000256" key="8">
    <source>
        <dbReference type="ARBA" id="ARBA00023069"/>
    </source>
</evidence>
<evidence type="ECO:0008006" key="14">
    <source>
        <dbReference type="Google" id="ProtNLM"/>
    </source>
</evidence>
<dbReference type="GO" id="GO:0000226">
    <property type="term" value="P:microtubule cytoskeleton organization"/>
    <property type="evidence" value="ECO:0007669"/>
    <property type="project" value="TreeGrafter"/>
</dbReference>
<evidence type="ECO:0000313" key="12">
    <source>
        <dbReference type="EMBL" id="PKU40731.1"/>
    </source>
</evidence>